<dbReference type="RefSeq" id="WP_378256890.1">
    <property type="nucleotide sequence ID" value="NZ_JBHSJV010000001.1"/>
</dbReference>
<feature type="signal peptide" evidence="1">
    <location>
        <begin position="1"/>
        <end position="21"/>
    </location>
</feature>
<proteinExistence type="predicted"/>
<evidence type="ECO:0008006" key="4">
    <source>
        <dbReference type="Google" id="ProtNLM"/>
    </source>
</evidence>
<comment type="caution">
    <text evidence="2">The sequence shown here is derived from an EMBL/GenBank/DDBJ whole genome shotgun (WGS) entry which is preliminary data.</text>
</comment>
<dbReference type="Proteomes" id="UP001597459">
    <property type="component" value="Unassembled WGS sequence"/>
</dbReference>
<evidence type="ECO:0000256" key="1">
    <source>
        <dbReference type="SAM" id="SignalP"/>
    </source>
</evidence>
<name>A0ABW5NA26_9FLAO</name>
<evidence type="ECO:0000313" key="3">
    <source>
        <dbReference type="Proteomes" id="UP001597459"/>
    </source>
</evidence>
<organism evidence="2 3">
    <name type="scientific">Aquimarina hainanensis</name>
    <dbReference type="NCBI Taxonomy" id="1578017"/>
    <lineage>
        <taxon>Bacteria</taxon>
        <taxon>Pseudomonadati</taxon>
        <taxon>Bacteroidota</taxon>
        <taxon>Flavobacteriia</taxon>
        <taxon>Flavobacteriales</taxon>
        <taxon>Flavobacteriaceae</taxon>
        <taxon>Aquimarina</taxon>
    </lineage>
</organism>
<reference evidence="3" key="1">
    <citation type="journal article" date="2019" name="Int. J. Syst. Evol. Microbiol.">
        <title>The Global Catalogue of Microorganisms (GCM) 10K type strain sequencing project: providing services to taxonomists for standard genome sequencing and annotation.</title>
        <authorList>
            <consortium name="The Broad Institute Genomics Platform"/>
            <consortium name="The Broad Institute Genome Sequencing Center for Infectious Disease"/>
            <person name="Wu L."/>
            <person name="Ma J."/>
        </authorList>
    </citation>
    <scope>NUCLEOTIDE SEQUENCE [LARGE SCALE GENOMIC DNA]</scope>
    <source>
        <strain evidence="3">KCTC 42423</strain>
    </source>
</reference>
<dbReference type="Gene3D" id="2.60.40.2340">
    <property type="match status" value="1"/>
</dbReference>
<evidence type="ECO:0000313" key="2">
    <source>
        <dbReference type="EMBL" id="MFD2591393.1"/>
    </source>
</evidence>
<keyword evidence="3" id="KW-1185">Reference proteome</keyword>
<dbReference type="EMBL" id="JBHULX010000021">
    <property type="protein sequence ID" value="MFD2591393.1"/>
    <property type="molecule type" value="Genomic_DNA"/>
</dbReference>
<keyword evidence="1" id="KW-0732">Signal</keyword>
<accession>A0ABW5NA26</accession>
<gene>
    <name evidence="2" type="ORF">ACFSTE_11205</name>
</gene>
<feature type="chain" id="PRO_5046480259" description="Cadherin-like beta sandwich domain-containing protein" evidence="1">
    <location>
        <begin position="22"/>
        <end position="305"/>
    </location>
</feature>
<protein>
    <recommendedName>
        <fullName evidence="4">Cadherin-like beta sandwich domain-containing protein</fullName>
    </recommendedName>
</protein>
<sequence length="305" mass="34815">MMKRYNYYLILLFFAGYQLQAQNPNWSVNENNYQYTMSFVAFLNVDGKDLETENDVVGAFVDGVCRGVANLTYVASEDKYYAYLTVFANQNNELIHFRVYDAEKEKITEVFETQVFEINKHYGDVFRAYSIAEPRLSDAADIIDFSFVNTKAKDVIFKESEITILLDVEDNVKALVPIFELSQGAKLYRNTTEQLSGKDSVDFSTPVDYKVVSENQSVTREYTIKIKVSSGDITYYRKNAVCYEGGAIKVVSTRNNEEVLLLKDGVNFSSQTITNGETVFNNLEAATYEVKMGTIRKEIIINQKK</sequence>